<feature type="domain" description="ATPase AAA-type core" evidence="3">
    <location>
        <begin position="29"/>
        <end position="86"/>
    </location>
</feature>
<dbReference type="Proteomes" id="UP000193719">
    <property type="component" value="Unassembled WGS sequence"/>
</dbReference>
<evidence type="ECO:0000256" key="1">
    <source>
        <dbReference type="ARBA" id="ARBA00022448"/>
    </source>
</evidence>
<reference evidence="4 5" key="2">
    <citation type="submission" date="2016-08" db="EMBL/GenBank/DDBJ databases">
        <title>Pervasive Adenine N6-methylation of Active Genes in Fungi.</title>
        <authorList>
            <consortium name="DOE Joint Genome Institute"/>
            <person name="Mondo S.J."/>
            <person name="Dannebaum R.O."/>
            <person name="Kuo R.C."/>
            <person name="Labutti K."/>
            <person name="Haridas S."/>
            <person name="Kuo A."/>
            <person name="Salamov A."/>
            <person name="Ahrendt S.R."/>
            <person name="Lipzen A."/>
            <person name="Sullivan W."/>
            <person name="Andreopoulos W.B."/>
            <person name="Clum A."/>
            <person name="Lindquist E."/>
            <person name="Daum C."/>
            <person name="Ramamoorthy G.K."/>
            <person name="Gryganskyi A."/>
            <person name="Culley D."/>
            <person name="Magnuson J.K."/>
            <person name="James T.Y."/>
            <person name="O'Malley M.A."/>
            <person name="Stajich J.E."/>
            <person name="Spatafora J.W."/>
            <person name="Visel A."/>
            <person name="Grigoriev I.V."/>
        </authorList>
    </citation>
    <scope>NUCLEOTIDE SEQUENCE [LARGE SCALE GENOMIC DNA]</scope>
    <source>
        <strain evidence="5">finn</strain>
    </source>
</reference>
<dbReference type="InterPro" id="IPR026082">
    <property type="entry name" value="ABCA"/>
</dbReference>
<dbReference type="STRING" id="1754191.A0A1Y1VN30"/>
<dbReference type="SUPFAM" id="SSF52540">
    <property type="entry name" value="P-loop containing nucleoside triphosphate hydrolases"/>
    <property type="match status" value="1"/>
</dbReference>
<dbReference type="GO" id="GO:0016887">
    <property type="term" value="F:ATP hydrolysis activity"/>
    <property type="evidence" value="ECO:0007669"/>
    <property type="project" value="InterPro"/>
</dbReference>
<keyword evidence="2" id="KW-0677">Repeat</keyword>
<dbReference type="Pfam" id="PF13304">
    <property type="entry name" value="AAA_21"/>
    <property type="match status" value="1"/>
</dbReference>
<gene>
    <name evidence="4" type="ORF">BCR36DRAFT_439168</name>
</gene>
<reference evidence="4 5" key="1">
    <citation type="submission" date="2016-08" db="EMBL/GenBank/DDBJ databases">
        <title>Genomes of anaerobic fungi encode conserved fungal cellulosomes for biomass hydrolysis.</title>
        <authorList>
            <consortium name="DOE Joint Genome Institute"/>
            <person name="Haitjema C.H."/>
            <person name="Gilmore S.P."/>
            <person name="Henske J.K."/>
            <person name="Solomon K.V."/>
            <person name="De Groot R."/>
            <person name="Kuo A."/>
            <person name="Mondo S.J."/>
            <person name="Salamov A.A."/>
            <person name="Labutti K."/>
            <person name="Zhao Z."/>
            <person name="Chiniquy J."/>
            <person name="Barry K."/>
            <person name="Brewer H.M."/>
            <person name="Purvine S.O."/>
            <person name="Wright A.T."/>
            <person name="Boxma B."/>
            <person name="Van Alen T."/>
            <person name="Hackstein J.H."/>
            <person name="Baker S.E."/>
            <person name="Grigoriev I.V."/>
            <person name="O'Malley M.A."/>
        </authorList>
    </citation>
    <scope>NUCLEOTIDE SEQUENCE [LARGE SCALE GENOMIC DNA]</scope>
    <source>
        <strain evidence="5">finn</strain>
    </source>
</reference>
<dbReference type="InterPro" id="IPR003959">
    <property type="entry name" value="ATPase_AAA_core"/>
</dbReference>
<dbReference type="Gene3D" id="3.40.50.300">
    <property type="entry name" value="P-loop containing nucleotide triphosphate hydrolases"/>
    <property type="match status" value="1"/>
</dbReference>
<name>A0A1Y1VN30_9FUNG</name>
<keyword evidence="5" id="KW-1185">Reference proteome</keyword>
<dbReference type="PANTHER" id="PTHR19229:SF36">
    <property type="entry name" value="ATP-BINDING CASSETTE SUB-FAMILY A MEMBER 2"/>
    <property type="match status" value="1"/>
</dbReference>
<organism evidence="4 5">
    <name type="scientific">Piromyces finnis</name>
    <dbReference type="NCBI Taxonomy" id="1754191"/>
    <lineage>
        <taxon>Eukaryota</taxon>
        <taxon>Fungi</taxon>
        <taxon>Fungi incertae sedis</taxon>
        <taxon>Chytridiomycota</taxon>
        <taxon>Chytridiomycota incertae sedis</taxon>
        <taxon>Neocallimastigomycetes</taxon>
        <taxon>Neocallimastigales</taxon>
        <taxon>Neocallimastigaceae</taxon>
        <taxon>Piromyces</taxon>
    </lineage>
</organism>
<protein>
    <recommendedName>
        <fullName evidence="3">ATPase AAA-type core domain-containing protein</fullName>
    </recommendedName>
</protein>
<keyword evidence="1" id="KW-0813">Transport</keyword>
<dbReference type="AlphaFoldDB" id="A0A1Y1VN30"/>
<dbReference type="PANTHER" id="PTHR19229">
    <property type="entry name" value="ATP-BINDING CASSETTE TRANSPORTER SUBFAMILY A ABCA"/>
    <property type="match status" value="1"/>
</dbReference>
<dbReference type="GO" id="GO:0005524">
    <property type="term" value="F:ATP binding"/>
    <property type="evidence" value="ECO:0007669"/>
    <property type="project" value="InterPro"/>
</dbReference>
<dbReference type="OrthoDB" id="2117479at2759"/>
<comment type="caution">
    <text evidence="4">The sequence shown here is derived from an EMBL/GenBank/DDBJ whole genome shotgun (WGS) entry which is preliminary data.</text>
</comment>
<evidence type="ECO:0000313" key="4">
    <source>
        <dbReference type="EMBL" id="ORX60827.1"/>
    </source>
</evidence>
<dbReference type="InterPro" id="IPR027417">
    <property type="entry name" value="P-loop_NTPase"/>
</dbReference>
<dbReference type="GO" id="GO:0140359">
    <property type="term" value="F:ABC-type transporter activity"/>
    <property type="evidence" value="ECO:0007669"/>
    <property type="project" value="InterPro"/>
</dbReference>
<proteinExistence type="predicted"/>
<dbReference type="GO" id="GO:0016020">
    <property type="term" value="C:membrane"/>
    <property type="evidence" value="ECO:0007669"/>
    <property type="project" value="InterPro"/>
</dbReference>
<dbReference type="EMBL" id="MCFH01000001">
    <property type="protein sequence ID" value="ORX60827.1"/>
    <property type="molecule type" value="Genomic_DNA"/>
</dbReference>
<sequence>MNEIISLLIDYCGIEKYVNKKACDINSETKRKLSLIISLCASPKYLLLDEPTTGIDPFTRRYIWDLIKEFKQKKHITTIMTTHSTEEAEYLCNRIVIMKKGELAWIDTPQNTKIIFNDYYILGYTESAYTLENKIVIENNLFELDDIKDYQLKSYIN</sequence>
<dbReference type="GO" id="GO:0005319">
    <property type="term" value="F:lipid transporter activity"/>
    <property type="evidence" value="ECO:0007669"/>
    <property type="project" value="TreeGrafter"/>
</dbReference>
<evidence type="ECO:0000313" key="5">
    <source>
        <dbReference type="Proteomes" id="UP000193719"/>
    </source>
</evidence>
<evidence type="ECO:0000259" key="3">
    <source>
        <dbReference type="Pfam" id="PF13304"/>
    </source>
</evidence>
<accession>A0A1Y1VN30</accession>
<evidence type="ECO:0000256" key="2">
    <source>
        <dbReference type="ARBA" id="ARBA00022737"/>
    </source>
</evidence>